<dbReference type="OrthoDB" id="9781543at2"/>
<dbReference type="HOGENOM" id="CLU_042529_12_0_7"/>
<comment type="similarity">
    <text evidence="6">Belongs to the peroxiredoxin family. Tpx subfamily.</text>
</comment>
<evidence type="ECO:0000256" key="5">
    <source>
        <dbReference type="ARBA" id="ARBA00023284"/>
    </source>
</evidence>
<reference evidence="10 11" key="1">
    <citation type="journal article" date="2010" name="Stand. Genomic Sci.">
        <title>Complete genome sequence of Haliangium ochraceum type strain (SMP-2).</title>
        <authorList>
            <consortium name="US DOE Joint Genome Institute (JGI-PGF)"/>
            <person name="Ivanova N."/>
            <person name="Daum C."/>
            <person name="Lang E."/>
            <person name="Abt B."/>
            <person name="Kopitz M."/>
            <person name="Saunders E."/>
            <person name="Lapidus A."/>
            <person name="Lucas S."/>
            <person name="Glavina Del Rio T."/>
            <person name="Nolan M."/>
            <person name="Tice H."/>
            <person name="Copeland A."/>
            <person name="Cheng J.F."/>
            <person name="Chen F."/>
            <person name="Bruce D."/>
            <person name="Goodwin L."/>
            <person name="Pitluck S."/>
            <person name="Mavromatis K."/>
            <person name="Pati A."/>
            <person name="Mikhailova N."/>
            <person name="Chen A."/>
            <person name="Palaniappan K."/>
            <person name="Land M."/>
            <person name="Hauser L."/>
            <person name="Chang Y.J."/>
            <person name="Jeffries C.D."/>
            <person name="Detter J.C."/>
            <person name="Brettin T."/>
            <person name="Rohde M."/>
            <person name="Goker M."/>
            <person name="Bristow J."/>
            <person name="Markowitz V."/>
            <person name="Eisen J.A."/>
            <person name="Hugenholtz P."/>
            <person name="Kyrpides N.C."/>
            <person name="Klenk H.P."/>
        </authorList>
    </citation>
    <scope>NUCLEOTIDE SEQUENCE [LARGE SCALE GENOMIC DNA]</scope>
    <source>
        <strain evidence="11">DSM 14365 / CIP 107738 / JCM 11303 / AJ 13395 / SMP-2</strain>
    </source>
</reference>
<dbReference type="InterPro" id="IPR013766">
    <property type="entry name" value="Thioredoxin_domain"/>
</dbReference>
<dbReference type="Gene3D" id="3.40.30.10">
    <property type="entry name" value="Glutaredoxin"/>
    <property type="match status" value="1"/>
</dbReference>
<keyword evidence="3 6" id="KW-0560">Oxidoreductase</keyword>
<comment type="function">
    <text evidence="6">Thiol-specific peroxidase that catalyzes the reduction of hydrogen peroxide and organic hydroperoxides to water and alcohols, respectively. Plays a role in cell protection against oxidative stress by detoxifying peroxides.</text>
</comment>
<dbReference type="KEGG" id="hoh:Hoch_5269"/>
<keyword evidence="5 6" id="KW-0676">Redox-active center</keyword>
<dbReference type="CDD" id="cd03014">
    <property type="entry name" value="PRX_Atyp2cys"/>
    <property type="match status" value="1"/>
</dbReference>
<name>D0LXJ9_HALO1</name>
<dbReference type="NCBIfam" id="NF001808">
    <property type="entry name" value="PRK00522.1"/>
    <property type="match status" value="1"/>
</dbReference>
<dbReference type="GO" id="GO:0008379">
    <property type="term" value="F:thioredoxin peroxidase activity"/>
    <property type="evidence" value="ECO:0007669"/>
    <property type="project" value="UniProtKB-UniRule"/>
</dbReference>
<dbReference type="HAMAP" id="MF_00269">
    <property type="entry name" value="Tpx"/>
    <property type="match status" value="1"/>
</dbReference>
<evidence type="ECO:0000259" key="9">
    <source>
        <dbReference type="PROSITE" id="PS51352"/>
    </source>
</evidence>
<organism evidence="10 11">
    <name type="scientific">Haliangium ochraceum (strain DSM 14365 / JCM 11303 / SMP-2)</name>
    <dbReference type="NCBI Taxonomy" id="502025"/>
    <lineage>
        <taxon>Bacteria</taxon>
        <taxon>Pseudomonadati</taxon>
        <taxon>Myxococcota</taxon>
        <taxon>Polyangia</taxon>
        <taxon>Haliangiales</taxon>
        <taxon>Kofleriaceae</taxon>
        <taxon>Haliangium</taxon>
    </lineage>
</organism>
<dbReference type="AlphaFoldDB" id="D0LXJ9"/>
<dbReference type="SUPFAM" id="SSF52833">
    <property type="entry name" value="Thioredoxin-like"/>
    <property type="match status" value="1"/>
</dbReference>
<proteinExistence type="inferred from homology"/>
<sequence length="232" mass="24016">MNHRSSISTLLSASALSLALALSTAACGGASQDGAAQPASPNAAEGAPDTAHDPQLPEAAEAPERTGVVTIGGNPVTLLGQSVEVGQSMPGFTLTGNDMSDLSNDAYAGKVLVLSVVPSLDTGVCAMQTRTFNEKASALSEEVTILTVSMDLPFAQKRFCGAEGIERVVTASDYKYRAFGTDFGVLIKESGLLARAVFVVDRSGTVRHVEYVSEASQEPDYDAAMDAVQAVL</sequence>
<feature type="active site" description="Cysteine sulfenic acid (-SOH) intermediate" evidence="6">
    <location>
        <position position="125"/>
    </location>
</feature>
<protein>
    <recommendedName>
        <fullName evidence="6">Thiol peroxidase</fullName>
        <shortName evidence="6">Tpx</shortName>
        <ecNumber evidence="6">1.11.1.24</ecNumber>
    </recommendedName>
    <alternativeName>
        <fullName evidence="6">Peroxiredoxin tpx</fullName>
        <shortName evidence="6">Prx</shortName>
    </alternativeName>
    <alternativeName>
        <fullName evidence="6">Thioredoxin peroxidase</fullName>
    </alternativeName>
    <alternativeName>
        <fullName evidence="6">Thioredoxin-dependent peroxiredoxin</fullName>
    </alternativeName>
</protein>
<comment type="subunit">
    <text evidence="6">Homodimer.</text>
</comment>
<dbReference type="Pfam" id="PF08534">
    <property type="entry name" value="Redoxin"/>
    <property type="match status" value="1"/>
</dbReference>
<dbReference type="PROSITE" id="PS51257">
    <property type="entry name" value="PROKAR_LIPOPROTEIN"/>
    <property type="match status" value="1"/>
</dbReference>
<feature type="region of interest" description="Disordered" evidence="7">
    <location>
        <begin position="30"/>
        <end position="55"/>
    </location>
</feature>
<dbReference type="PANTHER" id="PTHR43110:SF1">
    <property type="entry name" value="THIOL PEROXIDASE"/>
    <property type="match status" value="1"/>
</dbReference>
<dbReference type="EC" id="1.11.1.24" evidence="6"/>
<keyword evidence="4" id="KW-1015">Disulfide bond</keyword>
<dbReference type="InterPro" id="IPR002065">
    <property type="entry name" value="TPX"/>
</dbReference>
<comment type="catalytic activity">
    <reaction evidence="6">
        <text>a hydroperoxide + [thioredoxin]-dithiol = an alcohol + [thioredoxin]-disulfide + H2O</text>
        <dbReference type="Rhea" id="RHEA:62620"/>
        <dbReference type="Rhea" id="RHEA-COMP:10698"/>
        <dbReference type="Rhea" id="RHEA-COMP:10700"/>
        <dbReference type="ChEBI" id="CHEBI:15377"/>
        <dbReference type="ChEBI" id="CHEBI:29950"/>
        <dbReference type="ChEBI" id="CHEBI:30879"/>
        <dbReference type="ChEBI" id="CHEBI:35924"/>
        <dbReference type="ChEBI" id="CHEBI:50058"/>
        <dbReference type="EC" id="1.11.1.24"/>
    </reaction>
</comment>
<dbReference type="RefSeq" id="WP_012830346.1">
    <property type="nucleotide sequence ID" value="NC_013440.1"/>
</dbReference>
<evidence type="ECO:0000256" key="7">
    <source>
        <dbReference type="SAM" id="MobiDB-lite"/>
    </source>
</evidence>
<evidence type="ECO:0000313" key="11">
    <source>
        <dbReference type="Proteomes" id="UP000001880"/>
    </source>
</evidence>
<dbReference type="InterPro" id="IPR018219">
    <property type="entry name" value="Tpx_CS"/>
</dbReference>
<keyword evidence="8" id="KW-0732">Signal</keyword>
<dbReference type="PROSITE" id="PS01265">
    <property type="entry name" value="TPX"/>
    <property type="match status" value="1"/>
</dbReference>
<evidence type="ECO:0000256" key="1">
    <source>
        <dbReference type="ARBA" id="ARBA00022559"/>
    </source>
</evidence>
<gene>
    <name evidence="6" type="primary">tpx</name>
    <name evidence="10" type="ordered locus">Hoch_5269</name>
</gene>
<evidence type="ECO:0000256" key="8">
    <source>
        <dbReference type="SAM" id="SignalP"/>
    </source>
</evidence>
<keyword evidence="11" id="KW-1185">Reference proteome</keyword>
<evidence type="ECO:0000256" key="4">
    <source>
        <dbReference type="ARBA" id="ARBA00023157"/>
    </source>
</evidence>
<dbReference type="Proteomes" id="UP000001880">
    <property type="component" value="Chromosome"/>
</dbReference>
<evidence type="ECO:0000256" key="6">
    <source>
        <dbReference type="HAMAP-Rule" id="MF_00269"/>
    </source>
</evidence>
<comment type="caution">
    <text evidence="6">Lacks conserved residue(s) required for the propagation of feature annotation.</text>
</comment>
<dbReference type="PROSITE" id="PS51352">
    <property type="entry name" value="THIOREDOXIN_2"/>
    <property type="match status" value="1"/>
</dbReference>
<accession>D0LXJ9</accession>
<feature type="signal peptide" evidence="8">
    <location>
        <begin position="1"/>
        <end position="28"/>
    </location>
</feature>
<dbReference type="InterPro" id="IPR050455">
    <property type="entry name" value="Tpx_Peroxidase_subfamily"/>
</dbReference>
<feature type="chain" id="PRO_5003010679" description="Thiol peroxidase" evidence="8">
    <location>
        <begin position="29"/>
        <end position="232"/>
    </location>
</feature>
<dbReference type="InterPro" id="IPR013740">
    <property type="entry name" value="Redoxin"/>
</dbReference>
<feature type="domain" description="Thioredoxin" evidence="9">
    <location>
        <begin position="83"/>
        <end position="232"/>
    </location>
</feature>
<dbReference type="eggNOG" id="COG2077">
    <property type="taxonomic scope" value="Bacteria"/>
</dbReference>
<dbReference type="InterPro" id="IPR036249">
    <property type="entry name" value="Thioredoxin-like_sf"/>
</dbReference>
<keyword evidence="1 6" id="KW-0575">Peroxidase</keyword>
<dbReference type="PANTHER" id="PTHR43110">
    <property type="entry name" value="THIOL PEROXIDASE"/>
    <property type="match status" value="1"/>
</dbReference>
<evidence type="ECO:0000313" key="10">
    <source>
        <dbReference type="EMBL" id="ACY17754.1"/>
    </source>
</evidence>
<keyword evidence="2 6" id="KW-0049">Antioxidant</keyword>
<evidence type="ECO:0000256" key="2">
    <source>
        <dbReference type="ARBA" id="ARBA00022862"/>
    </source>
</evidence>
<dbReference type="STRING" id="502025.Hoch_5269"/>
<evidence type="ECO:0000256" key="3">
    <source>
        <dbReference type="ARBA" id="ARBA00023002"/>
    </source>
</evidence>
<dbReference type="EMBL" id="CP001804">
    <property type="protein sequence ID" value="ACY17754.1"/>
    <property type="molecule type" value="Genomic_DNA"/>
</dbReference>